<organism evidence="3 4">
    <name type="scientific">Ameca splendens</name>
    <dbReference type="NCBI Taxonomy" id="208324"/>
    <lineage>
        <taxon>Eukaryota</taxon>
        <taxon>Metazoa</taxon>
        <taxon>Chordata</taxon>
        <taxon>Craniata</taxon>
        <taxon>Vertebrata</taxon>
        <taxon>Euteleostomi</taxon>
        <taxon>Actinopterygii</taxon>
        <taxon>Neopterygii</taxon>
        <taxon>Teleostei</taxon>
        <taxon>Neoteleostei</taxon>
        <taxon>Acanthomorphata</taxon>
        <taxon>Ovalentaria</taxon>
        <taxon>Atherinomorphae</taxon>
        <taxon>Cyprinodontiformes</taxon>
        <taxon>Goodeidae</taxon>
        <taxon>Ameca</taxon>
    </lineage>
</organism>
<evidence type="ECO:0000256" key="1">
    <source>
        <dbReference type="SAM" id="MobiDB-lite"/>
    </source>
</evidence>
<protein>
    <submittedName>
        <fullName evidence="3">Uncharacterized protein</fullName>
    </submittedName>
</protein>
<gene>
    <name evidence="3" type="ORF">AMECASPLE_002674</name>
</gene>
<dbReference type="Proteomes" id="UP001469553">
    <property type="component" value="Unassembled WGS sequence"/>
</dbReference>
<keyword evidence="2" id="KW-0732">Signal</keyword>
<proteinExistence type="predicted"/>
<feature type="signal peptide" evidence="2">
    <location>
        <begin position="1"/>
        <end position="16"/>
    </location>
</feature>
<feature type="region of interest" description="Disordered" evidence="1">
    <location>
        <begin position="21"/>
        <end position="41"/>
    </location>
</feature>
<feature type="chain" id="PRO_5045099336" evidence="2">
    <location>
        <begin position="17"/>
        <end position="129"/>
    </location>
</feature>
<accession>A0ABV0YXQ1</accession>
<evidence type="ECO:0000256" key="2">
    <source>
        <dbReference type="SAM" id="SignalP"/>
    </source>
</evidence>
<evidence type="ECO:0000313" key="3">
    <source>
        <dbReference type="EMBL" id="MEQ2298190.1"/>
    </source>
</evidence>
<keyword evidence="4" id="KW-1185">Reference proteome</keyword>
<comment type="caution">
    <text evidence="3">The sequence shown here is derived from an EMBL/GenBank/DDBJ whole genome shotgun (WGS) entry which is preliminary data.</text>
</comment>
<evidence type="ECO:0000313" key="4">
    <source>
        <dbReference type="Proteomes" id="UP001469553"/>
    </source>
</evidence>
<sequence length="129" mass="14292">MMMVLLLMIMTTFISAGPLPAPSQHSGPDELNSKSHHMFSKDNTNSTKNYHLFQNDETNFTRTDAHWYVNETQEARNNMTTNRTTFIRFSLHPGCRISLCTLAHLSDGLQSGGDEQAGGTSSDPFGPGK</sequence>
<reference evidence="3 4" key="1">
    <citation type="submission" date="2021-06" db="EMBL/GenBank/DDBJ databases">
        <authorList>
            <person name="Palmer J.M."/>
        </authorList>
    </citation>
    <scope>NUCLEOTIDE SEQUENCE [LARGE SCALE GENOMIC DNA]</scope>
    <source>
        <strain evidence="3 4">AS_MEX2019</strain>
        <tissue evidence="3">Muscle</tissue>
    </source>
</reference>
<dbReference type="EMBL" id="JAHRIP010047124">
    <property type="protein sequence ID" value="MEQ2298190.1"/>
    <property type="molecule type" value="Genomic_DNA"/>
</dbReference>
<name>A0ABV0YXQ1_9TELE</name>
<feature type="region of interest" description="Disordered" evidence="1">
    <location>
        <begin position="110"/>
        <end position="129"/>
    </location>
</feature>